<dbReference type="SUPFAM" id="SSF53474">
    <property type="entry name" value="alpha/beta-Hydrolases"/>
    <property type="match status" value="1"/>
</dbReference>
<dbReference type="Gene3D" id="3.40.50.1820">
    <property type="entry name" value="alpha/beta hydrolase"/>
    <property type="match status" value="1"/>
</dbReference>
<organism evidence="3 4">
    <name type="scientific">Streptomyces rubiginosohelvolus</name>
    <dbReference type="NCBI Taxonomy" id="67362"/>
    <lineage>
        <taxon>Bacteria</taxon>
        <taxon>Bacillati</taxon>
        <taxon>Actinomycetota</taxon>
        <taxon>Actinomycetes</taxon>
        <taxon>Kitasatosporales</taxon>
        <taxon>Streptomycetaceae</taxon>
        <taxon>Streptomyces</taxon>
    </lineage>
</organism>
<dbReference type="PANTHER" id="PTHR43433">
    <property type="entry name" value="HYDROLASE, ALPHA/BETA FOLD FAMILY PROTEIN"/>
    <property type="match status" value="1"/>
</dbReference>
<feature type="domain" description="AB hydrolase-1" evidence="2">
    <location>
        <begin position="67"/>
        <end position="143"/>
    </location>
</feature>
<evidence type="ECO:0000313" key="4">
    <source>
        <dbReference type="Proteomes" id="UP000624183"/>
    </source>
</evidence>
<dbReference type="Pfam" id="PF00561">
    <property type="entry name" value="Abhydrolase_1"/>
    <property type="match status" value="1"/>
</dbReference>
<dbReference type="InterPro" id="IPR000073">
    <property type="entry name" value="AB_hydrolase_1"/>
</dbReference>
<dbReference type="Proteomes" id="UP000624183">
    <property type="component" value="Unassembled WGS sequence"/>
</dbReference>
<keyword evidence="4" id="KW-1185">Reference proteome</keyword>
<evidence type="ECO:0000313" key="3">
    <source>
        <dbReference type="EMBL" id="GGZ65155.1"/>
    </source>
</evidence>
<reference evidence="4" key="1">
    <citation type="journal article" date="2019" name="Int. J. Syst. Evol. Microbiol.">
        <title>The Global Catalogue of Microorganisms (GCM) 10K type strain sequencing project: providing services to taxonomists for standard genome sequencing and annotation.</title>
        <authorList>
            <consortium name="The Broad Institute Genomics Platform"/>
            <consortium name="The Broad Institute Genome Sequencing Center for Infectious Disease"/>
            <person name="Wu L."/>
            <person name="Ma J."/>
        </authorList>
    </citation>
    <scope>NUCLEOTIDE SEQUENCE [LARGE SCALE GENOMIC DNA]</scope>
    <source>
        <strain evidence="4">JCM 4602</strain>
    </source>
</reference>
<dbReference type="InterPro" id="IPR050471">
    <property type="entry name" value="AB_hydrolase"/>
</dbReference>
<evidence type="ECO:0000259" key="2">
    <source>
        <dbReference type="Pfam" id="PF00561"/>
    </source>
</evidence>
<gene>
    <name evidence="3" type="ORF">GCM10010328_44990</name>
</gene>
<proteinExistence type="predicted"/>
<evidence type="ECO:0000256" key="1">
    <source>
        <dbReference type="SAM" id="MobiDB-lite"/>
    </source>
</evidence>
<dbReference type="EMBL" id="BMUW01000008">
    <property type="protein sequence ID" value="GGZ65155.1"/>
    <property type="molecule type" value="Genomic_DNA"/>
</dbReference>
<accession>A0ABQ3C262</accession>
<protein>
    <recommendedName>
        <fullName evidence="2">AB hydrolase-1 domain-containing protein</fullName>
    </recommendedName>
</protein>
<sequence>MAQGLPALTAEQAAQDRNAGPRAEPHRGLTSRRTSALGDVTAGTRRPARPAEFPAARVLRPGGTPPVLLAGLANNHRGWDGVRDDFHAVRNAHALDSRGTGEKGKPNKPYDTELFARNVVAVLDHLGVHRADVHGTSMGGRLARGSFVEWVQRIELAL</sequence>
<dbReference type="InterPro" id="IPR029058">
    <property type="entry name" value="AB_hydrolase_fold"/>
</dbReference>
<feature type="region of interest" description="Disordered" evidence="1">
    <location>
        <begin position="1"/>
        <end position="60"/>
    </location>
</feature>
<comment type="caution">
    <text evidence="3">The sequence shown here is derived from an EMBL/GenBank/DDBJ whole genome shotgun (WGS) entry which is preliminary data.</text>
</comment>
<dbReference type="PANTHER" id="PTHR43433:SF5">
    <property type="entry name" value="AB HYDROLASE-1 DOMAIN-CONTAINING PROTEIN"/>
    <property type="match status" value="1"/>
</dbReference>
<name>A0ABQ3C262_9ACTN</name>